<dbReference type="EC" id="3.4.19.12" evidence="2"/>
<keyword evidence="6" id="KW-0788">Thiol protease</keyword>
<evidence type="ECO:0000259" key="8">
    <source>
        <dbReference type="Pfam" id="PF12359"/>
    </source>
</evidence>
<dbReference type="InterPro" id="IPR022105">
    <property type="entry name" value="DUF3645"/>
</dbReference>
<reference evidence="9" key="1">
    <citation type="submission" date="2022-11" db="EMBL/GenBank/DDBJ databases">
        <authorList>
            <person name="Petersen C."/>
        </authorList>
    </citation>
    <scope>NUCLEOTIDE SEQUENCE</scope>
    <source>
        <strain evidence="9">IBT 22155</strain>
    </source>
</reference>
<dbReference type="PANTHER" id="PTHR13367">
    <property type="entry name" value="UBIQUITIN THIOESTERASE"/>
    <property type="match status" value="1"/>
</dbReference>
<dbReference type="Pfam" id="PF12340">
    <property type="entry name" value="DUF3638"/>
    <property type="match status" value="1"/>
</dbReference>
<organism evidence="9 10">
    <name type="scientific">Penicillium bovifimosum</name>
    <dbReference type="NCBI Taxonomy" id="126998"/>
    <lineage>
        <taxon>Eukaryota</taxon>
        <taxon>Fungi</taxon>
        <taxon>Dikarya</taxon>
        <taxon>Ascomycota</taxon>
        <taxon>Pezizomycotina</taxon>
        <taxon>Eurotiomycetes</taxon>
        <taxon>Eurotiomycetidae</taxon>
        <taxon>Eurotiales</taxon>
        <taxon>Aspergillaceae</taxon>
        <taxon>Penicillium</taxon>
    </lineage>
</organism>
<accession>A0A9W9GN02</accession>
<dbReference type="Proteomes" id="UP001149079">
    <property type="component" value="Unassembled WGS sequence"/>
</dbReference>
<dbReference type="InterPro" id="IPR022099">
    <property type="entry name" value="DUF3638"/>
</dbReference>
<dbReference type="GeneID" id="81408118"/>
<evidence type="ECO:0000256" key="4">
    <source>
        <dbReference type="ARBA" id="ARBA00022786"/>
    </source>
</evidence>
<dbReference type="GO" id="GO:0006508">
    <property type="term" value="P:proteolysis"/>
    <property type="evidence" value="ECO:0007669"/>
    <property type="project" value="UniProtKB-KW"/>
</dbReference>
<evidence type="ECO:0000313" key="10">
    <source>
        <dbReference type="Proteomes" id="UP001149079"/>
    </source>
</evidence>
<evidence type="ECO:0000256" key="6">
    <source>
        <dbReference type="ARBA" id="ARBA00022807"/>
    </source>
</evidence>
<reference evidence="9" key="2">
    <citation type="journal article" date="2023" name="IMA Fungus">
        <title>Comparative genomic study of the Penicillium genus elucidates a diverse pangenome and 15 lateral gene transfer events.</title>
        <authorList>
            <person name="Petersen C."/>
            <person name="Sorensen T."/>
            <person name="Nielsen M.R."/>
            <person name="Sondergaard T.E."/>
            <person name="Sorensen J.L."/>
            <person name="Fitzpatrick D.A."/>
            <person name="Frisvad J.C."/>
            <person name="Nielsen K.L."/>
        </authorList>
    </citation>
    <scope>NUCLEOTIDE SEQUENCE</scope>
    <source>
        <strain evidence="9">IBT 22155</strain>
    </source>
</reference>
<dbReference type="Pfam" id="PF12359">
    <property type="entry name" value="DUF3645"/>
    <property type="match status" value="1"/>
</dbReference>
<gene>
    <name evidence="9" type="ORF">N7515_008204</name>
</gene>
<dbReference type="RefSeq" id="XP_056518778.1">
    <property type="nucleotide sequence ID" value="XM_056668948.1"/>
</dbReference>
<comment type="caution">
    <text evidence="9">The sequence shown here is derived from an EMBL/GenBank/DDBJ whole genome shotgun (WGS) entry which is preliminary data.</text>
</comment>
<keyword evidence="3" id="KW-0645">Protease</keyword>
<keyword evidence="4" id="KW-0833">Ubl conjugation pathway</keyword>
<evidence type="ECO:0000256" key="2">
    <source>
        <dbReference type="ARBA" id="ARBA00012759"/>
    </source>
</evidence>
<sequence length="1107" mass="125875">MRDLDGFFKEAENPGYEGWEPSDHPTWLLLELEQNITIRKRQVEVAGQMIQPDCDGNALLQLNMGEGKTTVITGMTVVHLADGRILVRLIVLKPLLRQSVNDLSQRLGGLINRRIYHIPVSRNTELDDSTIRKLHSIYDKCLRDRGILIALPEHILPFRLLGLDAAESTPNIYPSLIKFEHWLRLNCRDIIDESDEVLDTKFQLVYTMGTQKSIDGLGSRWETTQDLLHLVSTQAKRLHQDDPNCIEVDQTGYRYPLLRFLKDDAIGRLLRYILQAILENGIPGLPFNQWTTKVKNSALKFIKDLELSKEDEATVRDEFKDGVFITKLLVLRGHFAYGLLRFSLANKRWLVEYGLHPSRCLMAVPYHAKGVPSENAEFGHPDVAVTLTCLSYYYEGLQVKQLRTCFLLLSKENDPSTVYHNWVAPCVHDLPSSLRTYSGVNLEDGMTFKMVLFPILRYQKEILDFYLSRVVFSREAKEFPRKLSSSAWDIPAQRGLQLTTGFSGTNDNRSLLPLSICQRDLPDLLHTNAMVLGYLLRDCNRQCVLAQDEKGHQLGVDQLLKLVLSCGERSSTAQPVRVLIDVGAQILEAGNQSVAEKWLSITPDDEVKAAIFFNENDELMVIDRDGLIETLQSSPFRQRLGACLVFLDQHHSRGVDLKLPATTRAAVTLGPRLTKDKLVQACNRLRGLAKRQSLLFLVPPEVSHNMRSLLEISSDRDFTSADVLRWSMLQTCDALDNLRPLWANQGLQYYRKIALWDLLVKDVKESNPPTQVAIAMQEPEGKTLLQHYLPSDADRVSALDDIAPDDPNIEEVRVLLDALRSTTGQAVRSAYLHEEQEREIASEVEREREVARPPNYIPHKHRLHKDIVYFAKFGKFPGDQPSRSALTLAFEGLTNTSVGDTEYPDGLGPGLYASWDFIRTVQVRENDIEDEFCKAPHWVLSSVHNNDLLIVSQYEANAVLPIIRRSTHSRLNIYTARFTKPMRSFGNLDFFGIGSGCPMPTQRMRCCLELFAGSLYFDNFEEYKYFRDFLGLLTGHYENIPQGGITSEGFVKFFTRFRLRWPLDSPFMVNPLPFLAALVDIRTRGGGYQQSHVGSVIRAIQLTPETF</sequence>
<keyword evidence="10" id="KW-1185">Reference proteome</keyword>
<evidence type="ECO:0000256" key="1">
    <source>
        <dbReference type="ARBA" id="ARBA00000707"/>
    </source>
</evidence>
<dbReference type="GO" id="GO:0004843">
    <property type="term" value="F:cysteine-type deubiquitinase activity"/>
    <property type="evidence" value="ECO:0007669"/>
    <property type="project" value="UniProtKB-EC"/>
</dbReference>
<dbReference type="OrthoDB" id="4272253at2759"/>
<keyword evidence="5" id="KW-0378">Hydrolase</keyword>
<dbReference type="InterPro" id="IPR051346">
    <property type="entry name" value="OTU_Deubiquitinase"/>
</dbReference>
<dbReference type="EMBL" id="JAPQKL010000006">
    <property type="protein sequence ID" value="KAJ5124379.1"/>
    <property type="molecule type" value="Genomic_DNA"/>
</dbReference>
<protein>
    <recommendedName>
        <fullName evidence="2">ubiquitinyl hydrolase 1</fullName>
        <ecNumber evidence="2">3.4.19.12</ecNumber>
    </recommendedName>
</protein>
<feature type="domain" description="DUF3638" evidence="7">
    <location>
        <begin position="17"/>
        <end position="238"/>
    </location>
</feature>
<evidence type="ECO:0000256" key="5">
    <source>
        <dbReference type="ARBA" id="ARBA00022801"/>
    </source>
</evidence>
<proteinExistence type="predicted"/>
<evidence type="ECO:0000313" key="9">
    <source>
        <dbReference type="EMBL" id="KAJ5124379.1"/>
    </source>
</evidence>
<comment type="catalytic activity">
    <reaction evidence="1">
        <text>Thiol-dependent hydrolysis of ester, thioester, amide, peptide and isopeptide bonds formed by the C-terminal Gly of ubiquitin (a 76-residue protein attached to proteins as an intracellular targeting signal).</text>
        <dbReference type="EC" id="3.4.19.12"/>
    </reaction>
</comment>
<name>A0A9W9GN02_9EURO</name>
<dbReference type="SUPFAM" id="SSF52540">
    <property type="entry name" value="P-loop containing nucleoside triphosphate hydrolases"/>
    <property type="match status" value="1"/>
</dbReference>
<feature type="domain" description="DUF3645" evidence="8">
    <location>
        <begin position="356"/>
        <end position="388"/>
    </location>
</feature>
<evidence type="ECO:0000259" key="7">
    <source>
        <dbReference type="Pfam" id="PF12340"/>
    </source>
</evidence>
<evidence type="ECO:0000256" key="3">
    <source>
        <dbReference type="ARBA" id="ARBA00022670"/>
    </source>
</evidence>
<dbReference type="PANTHER" id="PTHR13367:SF33">
    <property type="entry name" value="P-LOOP CONTAINING NUCLEOSIDE TRIPHOSPHATE HYDROLASE PROTEIN"/>
    <property type="match status" value="1"/>
</dbReference>
<dbReference type="InterPro" id="IPR027417">
    <property type="entry name" value="P-loop_NTPase"/>
</dbReference>
<dbReference type="AlphaFoldDB" id="A0A9W9GN02"/>